<feature type="non-terminal residue" evidence="2">
    <location>
        <position position="87"/>
    </location>
</feature>
<accession>A0A699XBJ8</accession>
<dbReference type="InterPro" id="IPR038522">
    <property type="entry name" value="T4/T6SS_DotU_sf"/>
</dbReference>
<dbReference type="PANTHER" id="PTHR38033">
    <property type="entry name" value="MEMBRANE PROTEIN-RELATED"/>
    <property type="match status" value="1"/>
</dbReference>
<dbReference type="AlphaFoldDB" id="A0A699XBJ8"/>
<dbReference type="Pfam" id="PF09850">
    <property type="entry name" value="DotU"/>
    <property type="match status" value="1"/>
</dbReference>
<gene>
    <name evidence="2" type="ORF">Tci_929214</name>
</gene>
<dbReference type="EMBL" id="BKCJ011839006">
    <property type="protein sequence ID" value="GFD57245.1"/>
    <property type="molecule type" value="Genomic_DNA"/>
</dbReference>
<name>A0A699XBJ8_TANCI</name>
<evidence type="ECO:0000313" key="2">
    <source>
        <dbReference type="EMBL" id="GFD57245.1"/>
    </source>
</evidence>
<protein>
    <recommendedName>
        <fullName evidence="1">Type IV / VI secretion system DotU domain-containing protein</fullName>
    </recommendedName>
</protein>
<dbReference type="PANTHER" id="PTHR38033:SF1">
    <property type="entry name" value="DOTU FAMILY TYPE IV_VI SECRETION SYSTEM PROTEIN"/>
    <property type="match status" value="1"/>
</dbReference>
<organism evidence="2">
    <name type="scientific">Tanacetum cinerariifolium</name>
    <name type="common">Dalmatian daisy</name>
    <name type="synonym">Chrysanthemum cinerariifolium</name>
    <dbReference type="NCBI Taxonomy" id="118510"/>
    <lineage>
        <taxon>Eukaryota</taxon>
        <taxon>Viridiplantae</taxon>
        <taxon>Streptophyta</taxon>
        <taxon>Embryophyta</taxon>
        <taxon>Tracheophyta</taxon>
        <taxon>Spermatophyta</taxon>
        <taxon>Magnoliopsida</taxon>
        <taxon>eudicotyledons</taxon>
        <taxon>Gunneridae</taxon>
        <taxon>Pentapetalae</taxon>
        <taxon>asterids</taxon>
        <taxon>campanulids</taxon>
        <taxon>Asterales</taxon>
        <taxon>Asteraceae</taxon>
        <taxon>Asteroideae</taxon>
        <taxon>Anthemideae</taxon>
        <taxon>Anthemidinae</taxon>
        <taxon>Tanacetum</taxon>
    </lineage>
</organism>
<sequence>MTDAASPLFGLSIRLSTLEQHSDIPKLYGEVSNQIRNILEEIRQHDYDDASFKAYSYSLCLFMDEIVMEKSWGVNSSWSARSLLSEF</sequence>
<comment type="caution">
    <text evidence="2">The sequence shown here is derived from an EMBL/GenBank/DDBJ whole genome shotgun (WGS) entry which is preliminary data.</text>
</comment>
<proteinExistence type="predicted"/>
<reference evidence="2" key="1">
    <citation type="journal article" date="2019" name="Sci. Rep.">
        <title>Draft genome of Tanacetum cinerariifolium, the natural source of mosquito coil.</title>
        <authorList>
            <person name="Yamashiro T."/>
            <person name="Shiraishi A."/>
            <person name="Satake H."/>
            <person name="Nakayama K."/>
        </authorList>
    </citation>
    <scope>NUCLEOTIDE SEQUENCE</scope>
</reference>
<feature type="domain" description="Type IV / VI secretion system DotU" evidence="1">
    <location>
        <begin position="1"/>
        <end position="87"/>
    </location>
</feature>
<dbReference type="InterPro" id="IPR017732">
    <property type="entry name" value="T4/T6SS_DotU"/>
</dbReference>
<dbReference type="Gene3D" id="1.25.40.590">
    <property type="entry name" value="Type IV / VI secretion system, DotU"/>
    <property type="match status" value="1"/>
</dbReference>
<evidence type="ECO:0000259" key="1">
    <source>
        <dbReference type="Pfam" id="PF09850"/>
    </source>
</evidence>